<feature type="region of interest" description="Disordered" evidence="4">
    <location>
        <begin position="510"/>
        <end position="533"/>
    </location>
</feature>
<dbReference type="Proteomes" id="UP001245285">
    <property type="component" value="Unassembled WGS sequence"/>
</dbReference>
<accession>A0ABU3CG23</accession>
<organism evidence="6 7">
    <name type="scientific">Autumnicola lenta</name>
    <dbReference type="NCBI Taxonomy" id="3075593"/>
    <lineage>
        <taxon>Bacteria</taxon>
        <taxon>Pseudomonadati</taxon>
        <taxon>Bacteroidota</taxon>
        <taxon>Flavobacteriia</taxon>
        <taxon>Flavobacteriales</taxon>
        <taxon>Flavobacteriaceae</taxon>
        <taxon>Autumnicola</taxon>
    </lineage>
</organism>
<evidence type="ECO:0000259" key="5">
    <source>
        <dbReference type="Pfam" id="PF00535"/>
    </source>
</evidence>
<dbReference type="PANTHER" id="PTHR43179">
    <property type="entry name" value="RHAMNOSYLTRANSFERASE WBBL"/>
    <property type="match status" value="1"/>
</dbReference>
<reference evidence="6 7" key="1">
    <citation type="submission" date="2023-09" db="EMBL/GenBank/DDBJ databases">
        <authorList>
            <person name="Rey-Velasco X."/>
        </authorList>
    </citation>
    <scope>NUCLEOTIDE SEQUENCE [LARGE SCALE GENOMIC DNA]</scope>
    <source>
        <strain evidence="6 7">F260</strain>
    </source>
</reference>
<dbReference type="SUPFAM" id="SSF53448">
    <property type="entry name" value="Nucleotide-diphospho-sugar transferases"/>
    <property type="match status" value="1"/>
</dbReference>
<feature type="domain" description="Glycosyltransferase 2-like" evidence="5">
    <location>
        <begin position="244"/>
        <end position="371"/>
    </location>
</feature>
<dbReference type="PANTHER" id="PTHR43179:SF12">
    <property type="entry name" value="GALACTOFURANOSYLTRANSFERASE GLFT2"/>
    <property type="match status" value="1"/>
</dbReference>
<proteinExistence type="inferred from homology"/>
<evidence type="ECO:0000256" key="2">
    <source>
        <dbReference type="ARBA" id="ARBA00022676"/>
    </source>
</evidence>
<evidence type="ECO:0000313" key="7">
    <source>
        <dbReference type="Proteomes" id="UP001245285"/>
    </source>
</evidence>
<dbReference type="Pfam" id="PF00535">
    <property type="entry name" value="Glycos_transf_2"/>
    <property type="match status" value="1"/>
</dbReference>
<keyword evidence="7" id="KW-1185">Reference proteome</keyword>
<dbReference type="InterPro" id="IPR001173">
    <property type="entry name" value="Glyco_trans_2-like"/>
</dbReference>
<evidence type="ECO:0000256" key="1">
    <source>
        <dbReference type="ARBA" id="ARBA00006739"/>
    </source>
</evidence>
<comment type="similarity">
    <text evidence="1">Belongs to the glycosyltransferase 2 family.</text>
</comment>
<keyword evidence="2 6" id="KW-0328">Glycosyltransferase</keyword>
<dbReference type="EMBL" id="JAVRHO010000002">
    <property type="protein sequence ID" value="MDT0645304.1"/>
    <property type="molecule type" value="Genomic_DNA"/>
</dbReference>
<dbReference type="Gene3D" id="3.90.550.10">
    <property type="entry name" value="Spore Coat Polysaccharide Biosynthesis Protein SpsA, Chain A"/>
    <property type="match status" value="1"/>
</dbReference>
<sequence>MIVLIHSKCQKVVRVLKGEAEINISATQCTKALWELAEIFPDEIVVWCEKEFENELNFVYYPEIFHHDLIMASYAIKTEYLPDAIGYIDQLPFVNVNQKLQYPTWRMSADVGGIKGKTLLKFKNLLSNIEDLNLVLNSIAKLGQQHGLFCYSSPLLIKEGISSSNFKIKTTASKKELFSFVYLHYKGIRTWLLLWCFIKYENSFPLEAFLLAILKRKYFKEEMDFSDIKVESIRPSKNLRTFDVLIPTLGRKKYLLQVLEDLKFQSLLPNKVIIVEQNPDPDSQTELQELKEKNWPYKIIHHFTHRTGACNARNIGLAEVEADWIFFADDDIRIAPDVLAKSIAEIGRLGVYCLNINCRQEGEATVFHKIKQWGSFGSGTSIVKTEFCKNLAFDEVFEYGFGEDIDYGMQLRNAGCDIIYHPELEILHLKAPRGGFREIRSAPWEEDQPKPSPTLMVYASKYYTHEQLRGFKNELFLRYYFKQEINNPFNYLKMMRKRWGKSEEWADKLMQSNEVKDEREGKESRITNQESRS</sequence>
<dbReference type="EC" id="2.4.-.-" evidence="6"/>
<dbReference type="CDD" id="cd00761">
    <property type="entry name" value="Glyco_tranf_GTA_type"/>
    <property type="match status" value="1"/>
</dbReference>
<comment type="caution">
    <text evidence="6">The sequence shown here is derived from an EMBL/GenBank/DDBJ whole genome shotgun (WGS) entry which is preliminary data.</text>
</comment>
<protein>
    <submittedName>
        <fullName evidence="6">Glycosyltransferase family A protein</fullName>
        <ecNumber evidence="6">2.4.-.-</ecNumber>
    </submittedName>
</protein>
<feature type="compositionally biased region" description="Basic and acidic residues" evidence="4">
    <location>
        <begin position="514"/>
        <end position="533"/>
    </location>
</feature>
<dbReference type="GO" id="GO:0016757">
    <property type="term" value="F:glycosyltransferase activity"/>
    <property type="evidence" value="ECO:0007669"/>
    <property type="project" value="UniProtKB-KW"/>
</dbReference>
<gene>
    <name evidence="6" type="ORF">RM545_01265</name>
</gene>
<evidence type="ECO:0000256" key="4">
    <source>
        <dbReference type="SAM" id="MobiDB-lite"/>
    </source>
</evidence>
<dbReference type="RefSeq" id="WP_311493454.1">
    <property type="nucleotide sequence ID" value="NZ_JAVRHO010000002.1"/>
</dbReference>
<evidence type="ECO:0000256" key="3">
    <source>
        <dbReference type="ARBA" id="ARBA00022679"/>
    </source>
</evidence>
<evidence type="ECO:0000313" key="6">
    <source>
        <dbReference type="EMBL" id="MDT0645304.1"/>
    </source>
</evidence>
<name>A0ABU3CG23_9FLAO</name>
<keyword evidence="3 6" id="KW-0808">Transferase</keyword>
<dbReference type="InterPro" id="IPR029044">
    <property type="entry name" value="Nucleotide-diphossugar_trans"/>
</dbReference>